<name>S4MZQ0_9ACTN</name>
<sequence>MTTDRHGAMPATTVVVTAGQAPWTRLCGAA</sequence>
<gene>
    <name evidence="1" type="ORF">STAFG_0188</name>
</gene>
<dbReference type="AlphaFoldDB" id="S4MZQ0"/>
<evidence type="ECO:0000313" key="2">
    <source>
        <dbReference type="Proteomes" id="UP000015001"/>
    </source>
</evidence>
<proteinExistence type="predicted"/>
<dbReference type="EMBL" id="AOPY01001046">
    <property type="protein sequence ID" value="EPJ42756.1"/>
    <property type="molecule type" value="Genomic_DNA"/>
</dbReference>
<accession>S4MZQ0</accession>
<dbReference type="HOGENOM" id="CLU_3405655_0_0_11"/>
<dbReference type="Proteomes" id="UP000015001">
    <property type="component" value="Unassembled WGS sequence"/>
</dbReference>
<reference evidence="1 2" key="1">
    <citation type="submission" date="2013-02" db="EMBL/GenBank/DDBJ databases">
        <title>Draft Genome Sequence of Streptomyces afghaniensis, Which Produces Compounds of the Julimycin B-Complex.</title>
        <authorList>
            <person name="Gruening B.A."/>
            <person name="Praeg A."/>
            <person name="Erxleben A."/>
            <person name="Guenther S."/>
            <person name="Fiedler H.-P."/>
            <person name="Goodfellow M."/>
            <person name="Mueller M."/>
        </authorList>
    </citation>
    <scope>NUCLEOTIDE SEQUENCE [LARGE SCALE GENOMIC DNA]</scope>
    <source>
        <strain evidence="1 2">772</strain>
    </source>
</reference>
<comment type="caution">
    <text evidence="1">The sequence shown here is derived from an EMBL/GenBank/DDBJ whole genome shotgun (WGS) entry which is preliminary data.</text>
</comment>
<protein>
    <submittedName>
        <fullName evidence="1">Uncharacterized protein</fullName>
    </submittedName>
</protein>
<keyword evidence="2" id="KW-1185">Reference proteome</keyword>
<evidence type="ECO:0000313" key="1">
    <source>
        <dbReference type="EMBL" id="EPJ42756.1"/>
    </source>
</evidence>
<organism evidence="1 2">
    <name type="scientific">Streptomyces afghaniensis 772</name>
    <dbReference type="NCBI Taxonomy" id="1283301"/>
    <lineage>
        <taxon>Bacteria</taxon>
        <taxon>Bacillati</taxon>
        <taxon>Actinomycetota</taxon>
        <taxon>Actinomycetes</taxon>
        <taxon>Kitasatosporales</taxon>
        <taxon>Streptomycetaceae</taxon>
        <taxon>Streptomyces</taxon>
    </lineage>
</organism>